<dbReference type="Gene3D" id="3.40.50.2300">
    <property type="match status" value="1"/>
</dbReference>
<feature type="region of interest" description="Disordered" evidence="3">
    <location>
        <begin position="119"/>
        <end position="140"/>
    </location>
</feature>
<dbReference type="GO" id="GO:0000160">
    <property type="term" value="P:phosphorelay signal transduction system"/>
    <property type="evidence" value="ECO:0007669"/>
    <property type="project" value="InterPro"/>
</dbReference>
<dbReference type="PANTHER" id="PTHR44591">
    <property type="entry name" value="STRESS RESPONSE REGULATOR PROTEIN 1"/>
    <property type="match status" value="1"/>
</dbReference>
<dbReference type="InterPro" id="IPR001789">
    <property type="entry name" value="Sig_transdc_resp-reg_receiver"/>
</dbReference>
<organism evidence="5 6">
    <name type="scientific">Roseimicrobium gellanilyticum</name>
    <dbReference type="NCBI Taxonomy" id="748857"/>
    <lineage>
        <taxon>Bacteria</taxon>
        <taxon>Pseudomonadati</taxon>
        <taxon>Verrucomicrobiota</taxon>
        <taxon>Verrucomicrobiia</taxon>
        <taxon>Verrucomicrobiales</taxon>
        <taxon>Verrucomicrobiaceae</taxon>
        <taxon>Roseimicrobium</taxon>
    </lineage>
</organism>
<dbReference type="Pfam" id="PF00072">
    <property type="entry name" value="Response_reg"/>
    <property type="match status" value="1"/>
</dbReference>
<keyword evidence="6" id="KW-1185">Reference proteome</keyword>
<evidence type="ECO:0000256" key="2">
    <source>
        <dbReference type="PROSITE-ProRule" id="PRU00169"/>
    </source>
</evidence>
<feature type="modified residue" description="4-aspartylphosphate" evidence="2">
    <location>
        <position position="56"/>
    </location>
</feature>
<evidence type="ECO:0000256" key="3">
    <source>
        <dbReference type="SAM" id="MobiDB-lite"/>
    </source>
</evidence>
<reference evidence="5 6" key="1">
    <citation type="submission" date="2018-06" db="EMBL/GenBank/DDBJ databases">
        <title>Genomic Encyclopedia of Type Strains, Phase IV (KMG-IV): sequencing the most valuable type-strain genomes for metagenomic binning, comparative biology and taxonomic classification.</title>
        <authorList>
            <person name="Goeker M."/>
        </authorList>
    </citation>
    <scope>NUCLEOTIDE SEQUENCE [LARGE SCALE GENOMIC DNA]</scope>
    <source>
        <strain evidence="5 6">DSM 25532</strain>
    </source>
</reference>
<evidence type="ECO:0000313" key="5">
    <source>
        <dbReference type="EMBL" id="RBP40376.1"/>
    </source>
</evidence>
<dbReference type="PROSITE" id="PS50110">
    <property type="entry name" value="RESPONSE_REGULATORY"/>
    <property type="match status" value="1"/>
</dbReference>
<keyword evidence="1 2" id="KW-0597">Phosphoprotein</keyword>
<protein>
    <submittedName>
        <fullName evidence="5">Response regulator receiver domain-containing protein</fullName>
    </submittedName>
</protein>
<name>A0A366HD89_9BACT</name>
<dbReference type="RefSeq" id="WP_113960248.1">
    <property type="nucleotide sequence ID" value="NZ_QNRR01000008.1"/>
</dbReference>
<gene>
    <name evidence="5" type="ORF">DES53_10883</name>
</gene>
<comment type="caution">
    <text evidence="5">The sequence shown here is derived from an EMBL/GenBank/DDBJ whole genome shotgun (WGS) entry which is preliminary data.</text>
</comment>
<dbReference type="SUPFAM" id="SSF52172">
    <property type="entry name" value="CheY-like"/>
    <property type="match status" value="1"/>
</dbReference>
<accession>A0A366HD89</accession>
<dbReference type="InterPro" id="IPR050595">
    <property type="entry name" value="Bact_response_regulator"/>
</dbReference>
<evidence type="ECO:0000313" key="6">
    <source>
        <dbReference type="Proteomes" id="UP000253426"/>
    </source>
</evidence>
<dbReference type="Proteomes" id="UP000253426">
    <property type="component" value="Unassembled WGS sequence"/>
</dbReference>
<dbReference type="SMART" id="SM00448">
    <property type="entry name" value="REC"/>
    <property type="match status" value="1"/>
</dbReference>
<dbReference type="OrthoDB" id="9808843at2"/>
<dbReference type="InterPro" id="IPR011006">
    <property type="entry name" value="CheY-like_superfamily"/>
</dbReference>
<sequence length="140" mass="15387">MSAEPPVIAIVDDEPRMRSALCRLLRVRGYAAVPFEDPALFLQTLETRKYGCVVLDLHMPEINGFDVLECVSRQAEMVPVIVITGHDQPGSAERVQRLGALVYLTKPVDEEPLLRAIEAALAPPGQTQDSQASEHPARES</sequence>
<dbReference type="PANTHER" id="PTHR44591:SF25">
    <property type="entry name" value="CHEMOTAXIS TWO-COMPONENT RESPONSE REGULATOR"/>
    <property type="match status" value="1"/>
</dbReference>
<evidence type="ECO:0000259" key="4">
    <source>
        <dbReference type="PROSITE" id="PS50110"/>
    </source>
</evidence>
<proteinExistence type="predicted"/>
<evidence type="ECO:0000256" key="1">
    <source>
        <dbReference type="ARBA" id="ARBA00022553"/>
    </source>
</evidence>
<feature type="domain" description="Response regulatory" evidence="4">
    <location>
        <begin position="7"/>
        <end position="121"/>
    </location>
</feature>
<dbReference type="EMBL" id="QNRR01000008">
    <property type="protein sequence ID" value="RBP40376.1"/>
    <property type="molecule type" value="Genomic_DNA"/>
</dbReference>
<dbReference type="AlphaFoldDB" id="A0A366HD89"/>